<keyword evidence="3" id="KW-0804">Transcription</keyword>
<comment type="caution">
    <text evidence="6">The sequence shown here is derived from an EMBL/GenBank/DDBJ whole genome shotgun (WGS) entry which is preliminary data.</text>
</comment>
<dbReference type="InterPro" id="IPR036271">
    <property type="entry name" value="Tet_transcr_reg_TetR-rel_C_sf"/>
</dbReference>
<evidence type="ECO:0000313" key="6">
    <source>
        <dbReference type="EMBL" id="TDP94913.1"/>
    </source>
</evidence>
<evidence type="ECO:0000313" key="7">
    <source>
        <dbReference type="Proteomes" id="UP000295444"/>
    </source>
</evidence>
<dbReference type="Proteomes" id="UP000295444">
    <property type="component" value="Unassembled WGS sequence"/>
</dbReference>
<evidence type="ECO:0000256" key="3">
    <source>
        <dbReference type="ARBA" id="ARBA00023163"/>
    </source>
</evidence>
<dbReference type="Pfam" id="PF00440">
    <property type="entry name" value="TetR_N"/>
    <property type="match status" value="1"/>
</dbReference>
<dbReference type="InterPro" id="IPR009057">
    <property type="entry name" value="Homeodomain-like_sf"/>
</dbReference>
<evidence type="ECO:0000256" key="2">
    <source>
        <dbReference type="ARBA" id="ARBA00023125"/>
    </source>
</evidence>
<dbReference type="RefSeq" id="WP_133852324.1">
    <property type="nucleotide sequence ID" value="NZ_SNXZ01000005.1"/>
</dbReference>
<evidence type="ECO:0000256" key="1">
    <source>
        <dbReference type="ARBA" id="ARBA00023015"/>
    </source>
</evidence>
<evidence type="ECO:0000256" key="4">
    <source>
        <dbReference type="PROSITE-ProRule" id="PRU00335"/>
    </source>
</evidence>
<dbReference type="GO" id="GO:0000976">
    <property type="term" value="F:transcription cis-regulatory region binding"/>
    <property type="evidence" value="ECO:0007669"/>
    <property type="project" value="TreeGrafter"/>
</dbReference>
<gene>
    <name evidence="6" type="ORF">EV186_105145</name>
</gene>
<dbReference type="InterPro" id="IPR011075">
    <property type="entry name" value="TetR_C"/>
</dbReference>
<dbReference type="InterPro" id="IPR050109">
    <property type="entry name" value="HTH-type_TetR-like_transc_reg"/>
</dbReference>
<evidence type="ECO:0000259" key="5">
    <source>
        <dbReference type="PROSITE" id="PS50977"/>
    </source>
</evidence>
<dbReference type="PANTHER" id="PTHR30055:SF148">
    <property type="entry name" value="TETR-FAMILY TRANSCRIPTIONAL REGULATOR"/>
    <property type="match status" value="1"/>
</dbReference>
<dbReference type="PANTHER" id="PTHR30055">
    <property type="entry name" value="HTH-TYPE TRANSCRIPTIONAL REGULATOR RUTR"/>
    <property type="match status" value="1"/>
</dbReference>
<organism evidence="6 7">
    <name type="scientific">Labedaea rhizosphaerae</name>
    <dbReference type="NCBI Taxonomy" id="598644"/>
    <lineage>
        <taxon>Bacteria</taxon>
        <taxon>Bacillati</taxon>
        <taxon>Actinomycetota</taxon>
        <taxon>Actinomycetes</taxon>
        <taxon>Pseudonocardiales</taxon>
        <taxon>Pseudonocardiaceae</taxon>
        <taxon>Labedaea</taxon>
    </lineage>
</organism>
<dbReference type="InterPro" id="IPR001647">
    <property type="entry name" value="HTH_TetR"/>
</dbReference>
<dbReference type="PROSITE" id="PS50977">
    <property type="entry name" value="HTH_TETR_2"/>
    <property type="match status" value="1"/>
</dbReference>
<dbReference type="PROSITE" id="PS01081">
    <property type="entry name" value="HTH_TETR_1"/>
    <property type="match status" value="1"/>
</dbReference>
<proteinExistence type="predicted"/>
<dbReference type="Pfam" id="PF16859">
    <property type="entry name" value="TetR_C_11"/>
    <property type="match status" value="1"/>
</dbReference>
<sequence length="188" mass="20094">MTSSPRSPGRPRAGIDDEVFAAALRTVDELGYPGATMDRIAAAAGVAKTTLYRRWPSKGALITDCLIHTFGPLPPADDALIETAIRWLAGKISEPGVGAAFAGVFVDAYSDPTLRELLSTRFQAPYLEALQAKLDQPEAEILLLIDVVAGTMLHRMGITGSPMAKTDVTALTDMVLGHFTGGRRSRTR</sequence>
<feature type="DNA-binding region" description="H-T-H motif" evidence="4">
    <location>
        <begin position="36"/>
        <end position="55"/>
    </location>
</feature>
<keyword evidence="7" id="KW-1185">Reference proteome</keyword>
<dbReference type="SUPFAM" id="SSF48498">
    <property type="entry name" value="Tetracyclin repressor-like, C-terminal domain"/>
    <property type="match status" value="1"/>
</dbReference>
<feature type="domain" description="HTH tetR-type" evidence="5">
    <location>
        <begin position="13"/>
        <end position="73"/>
    </location>
</feature>
<name>A0A4R6S6D8_LABRH</name>
<keyword evidence="1" id="KW-0805">Transcription regulation</keyword>
<dbReference type="GO" id="GO:0003700">
    <property type="term" value="F:DNA-binding transcription factor activity"/>
    <property type="evidence" value="ECO:0007669"/>
    <property type="project" value="TreeGrafter"/>
</dbReference>
<dbReference type="InterPro" id="IPR023772">
    <property type="entry name" value="DNA-bd_HTH_TetR-type_CS"/>
</dbReference>
<dbReference type="AlphaFoldDB" id="A0A4R6S6D8"/>
<keyword evidence="2 4" id="KW-0238">DNA-binding</keyword>
<protein>
    <submittedName>
        <fullName evidence="6">TetR family transcriptional regulator</fullName>
    </submittedName>
</protein>
<reference evidence="6 7" key="1">
    <citation type="submission" date="2019-03" db="EMBL/GenBank/DDBJ databases">
        <title>Genomic Encyclopedia of Type Strains, Phase IV (KMG-IV): sequencing the most valuable type-strain genomes for metagenomic binning, comparative biology and taxonomic classification.</title>
        <authorList>
            <person name="Goeker M."/>
        </authorList>
    </citation>
    <scope>NUCLEOTIDE SEQUENCE [LARGE SCALE GENOMIC DNA]</scope>
    <source>
        <strain evidence="6 7">DSM 45361</strain>
    </source>
</reference>
<dbReference type="PRINTS" id="PR00455">
    <property type="entry name" value="HTHTETR"/>
</dbReference>
<accession>A0A4R6S6D8</accession>
<dbReference type="SUPFAM" id="SSF46689">
    <property type="entry name" value="Homeodomain-like"/>
    <property type="match status" value="1"/>
</dbReference>
<dbReference type="OrthoDB" id="9796019at2"/>
<dbReference type="EMBL" id="SNXZ01000005">
    <property type="protein sequence ID" value="TDP94913.1"/>
    <property type="molecule type" value="Genomic_DNA"/>
</dbReference>
<dbReference type="Gene3D" id="1.10.357.10">
    <property type="entry name" value="Tetracycline Repressor, domain 2"/>
    <property type="match status" value="1"/>
</dbReference>